<keyword evidence="2" id="KW-1133">Transmembrane helix</keyword>
<keyword evidence="2" id="KW-0472">Membrane</keyword>
<dbReference type="Gene3D" id="3.10.100.10">
    <property type="entry name" value="Mannose-Binding Protein A, subunit A"/>
    <property type="match status" value="1"/>
</dbReference>
<dbReference type="PROSITE" id="PS00615">
    <property type="entry name" value="C_TYPE_LECTIN_1"/>
    <property type="match status" value="1"/>
</dbReference>
<evidence type="ECO:0000256" key="1">
    <source>
        <dbReference type="ARBA" id="ARBA00023157"/>
    </source>
</evidence>
<evidence type="ECO:0000313" key="5">
    <source>
        <dbReference type="Proteomes" id="UP000735302"/>
    </source>
</evidence>
<evidence type="ECO:0000256" key="2">
    <source>
        <dbReference type="SAM" id="Phobius"/>
    </source>
</evidence>
<dbReference type="SUPFAM" id="SSF56436">
    <property type="entry name" value="C-type lectin-like"/>
    <property type="match status" value="1"/>
</dbReference>
<proteinExistence type="predicted"/>
<dbReference type="Pfam" id="PF00059">
    <property type="entry name" value="Lectin_C"/>
    <property type="match status" value="1"/>
</dbReference>
<feature type="domain" description="C-type lectin" evidence="3">
    <location>
        <begin position="257"/>
        <end position="382"/>
    </location>
</feature>
<dbReference type="InterPro" id="IPR050111">
    <property type="entry name" value="C-type_lectin/snaclec_domain"/>
</dbReference>
<evidence type="ECO:0000259" key="3">
    <source>
        <dbReference type="PROSITE" id="PS50041"/>
    </source>
</evidence>
<comment type="caution">
    <text evidence="4">The sequence shown here is derived from an EMBL/GenBank/DDBJ whole genome shotgun (WGS) entry which is preliminary data.</text>
</comment>
<keyword evidence="5" id="KW-1185">Reference proteome</keyword>
<organism evidence="4 5">
    <name type="scientific">Plakobranchus ocellatus</name>
    <dbReference type="NCBI Taxonomy" id="259542"/>
    <lineage>
        <taxon>Eukaryota</taxon>
        <taxon>Metazoa</taxon>
        <taxon>Spiralia</taxon>
        <taxon>Lophotrochozoa</taxon>
        <taxon>Mollusca</taxon>
        <taxon>Gastropoda</taxon>
        <taxon>Heterobranchia</taxon>
        <taxon>Euthyneura</taxon>
        <taxon>Panpulmonata</taxon>
        <taxon>Sacoglossa</taxon>
        <taxon>Placobranchoidea</taxon>
        <taxon>Plakobranchidae</taxon>
        <taxon>Plakobranchus</taxon>
    </lineage>
</organism>
<dbReference type="EMBL" id="BLXT01003829">
    <property type="protein sequence ID" value="GFO06948.1"/>
    <property type="molecule type" value="Genomic_DNA"/>
</dbReference>
<dbReference type="InterPro" id="IPR018378">
    <property type="entry name" value="C-type_lectin_CS"/>
</dbReference>
<feature type="transmembrane region" description="Helical" evidence="2">
    <location>
        <begin position="117"/>
        <end position="138"/>
    </location>
</feature>
<dbReference type="InterPro" id="IPR001304">
    <property type="entry name" value="C-type_lectin-like"/>
</dbReference>
<gene>
    <name evidence="4" type="ORF">PoB_003345300</name>
</gene>
<dbReference type="PROSITE" id="PS50041">
    <property type="entry name" value="C_TYPE_LECTIN_2"/>
    <property type="match status" value="1"/>
</dbReference>
<dbReference type="SMART" id="SM00034">
    <property type="entry name" value="CLECT"/>
    <property type="match status" value="1"/>
</dbReference>
<dbReference type="CDD" id="cd00037">
    <property type="entry name" value="CLECT"/>
    <property type="match status" value="1"/>
</dbReference>
<reference evidence="4 5" key="1">
    <citation type="journal article" date="2021" name="Elife">
        <title>Chloroplast acquisition without the gene transfer in kleptoplastic sea slugs, Plakobranchus ocellatus.</title>
        <authorList>
            <person name="Maeda T."/>
            <person name="Takahashi S."/>
            <person name="Yoshida T."/>
            <person name="Shimamura S."/>
            <person name="Takaki Y."/>
            <person name="Nagai Y."/>
            <person name="Toyoda A."/>
            <person name="Suzuki Y."/>
            <person name="Arimoto A."/>
            <person name="Ishii H."/>
            <person name="Satoh N."/>
            <person name="Nishiyama T."/>
            <person name="Hasebe M."/>
            <person name="Maruyama T."/>
            <person name="Minagawa J."/>
            <person name="Obokata J."/>
            <person name="Shigenobu S."/>
        </authorList>
    </citation>
    <scope>NUCLEOTIDE SEQUENCE [LARGE SCALE GENOMIC DNA]</scope>
</reference>
<dbReference type="Proteomes" id="UP000735302">
    <property type="component" value="Unassembled WGS sequence"/>
</dbReference>
<name>A0AAV4AJJ5_9GAST</name>
<sequence length="389" mass="44492">MSHRFFFYKTDDPQYWPAHLEESDSKKERLPNDRTVSLAKMIASQPNRTFFAVHLVTSATPCSNSGVKTIFPPAVHLETAKTHRDPLQEIELVRPIYETTFISVALWLSCSSKQGDLIMWVWIGSVFFLVAWISLAYINVGANVDWENCTDSAYWCAARFRRDPSFCICNNTDCNKLDCIYTCGFCKADATPKCQVGDSGSETTAISRGMVITHTCGIGYKRDGPGNAIRGCTASGDLTESTSRCVEICPGWILNPSNQHFYKRFYNPENYTDAEQDCETQNATLVTIHDENEQKFVELKLLKYDRMRTKFATYNQLWIGLELTWEGKKAHATWVNGIIASFLHFAEKQPDNFQGREKCISMLRNGYWNDYRCYKRLDYICKMAFSECG</sequence>
<keyword evidence="1" id="KW-1015">Disulfide bond</keyword>
<protein>
    <submittedName>
        <fullName evidence="4">Aggrecan core protein</fullName>
    </submittedName>
</protein>
<dbReference type="AlphaFoldDB" id="A0AAV4AJJ5"/>
<accession>A0AAV4AJJ5</accession>
<evidence type="ECO:0000313" key="4">
    <source>
        <dbReference type="EMBL" id="GFO06948.1"/>
    </source>
</evidence>
<dbReference type="InterPro" id="IPR016186">
    <property type="entry name" value="C-type_lectin-like/link_sf"/>
</dbReference>
<keyword evidence="2" id="KW-0812">Transmembrane</keyword>
<dbReference type="InterPro" id="IPR016187">
    <property type="entry name" value="CTDL_fold"/>
</dbReference>
<dbReference type="PANTHER" id="PTHR22803">
    <property type="entry name" value="MANNOSE, PHOSPHOLIPASE, LECTIN RECEPTOR RELATED"/>
    <property type="match status" value="1"/>
</dbReference>